<dbReference type="AlphaFoldDB" id="A0A918Q1C1"/>
<evidence type="ECO:0000313" key="4">
    <source>
        <dbReference type="EMBL" id="GGZ30118.1"/>
    </source>
</evidence>
<gene>
    <name evidence="4" type="ORF">GCM10010387_24540</name>
</gene>
<dbReference type="InterPro" id="IPR028204">
    <property type="entry name" value="Tricorn_C1"/>
</dbReference>
<dbReference type="InterPro" id="IPR005151">
    <property type="entry name" value="Tail-specific_protease"/>
</dbReference>
<evidence type="ECO:0000313" key="5">
    <source>
        <dbReference type="Proteomes" id="UP000630936"/>
    </source>
</evidence>
<dbReference type="Pfam" id="PF14684">
    <property type="entry name" value="Tricorn_C1"/>
    <property type="match status" value="1"/>
</dbReference>
<dbReference type="SMART" id="SM00245">
    <property type="entry name" value="TSPc"/>
    <property type="match status" value="1"/>
</dbReference>
<dbReference type="Proteomes" id="UP000630936">
    <property type="component" value="Unassembled WGS sequence"/>
</dbReference>
<evidence type="ECO:0000256" key="2">
    <source>
        <dbReference type="SAM" id="SignalP"/>
    </source>
</evidence>
<feature type="region of interest" description="Disordered" evidence="1">
    <location>
        <begin position="454"/>
        <end position="474"/>
    </location>
</feature>
<dbReference type="CDD" id="cd07563">
    <property type="entry name" value="Peptidase_S41_IRBP"/>
    <property type="match status" value="1"/>
</dbReference>
<evidence type="ECO:0000259" key="3">
    <source>
        <dbReference type="SMART" id="SM00245"/>
    </source>
</evidence>
<comment type="caution">
    <text evidence="4">The sequence shown here is derived from an EMBL/GenBank/DDBJ whole genome shotgun (WGS) entry which is preliminary data.</text>
</comment>
<feature type="chain" id="PRO_5038941755" evidence="2">
    <location>
        <begin position="24"/>
        <end position="474"/>
    </location>
</feature>
<feature type="domain" description="Tail specific protease" evidence="3">
    <location>
        <begin position="205"/>
        <end position="430"/>
    </location>
</feature>
<dbReference type="PANTHER" id="PTHR11261">
    <property type="entry name" value="INTERPHOTORECEPTOR RETINOID-BINDING PROTEIN"/>
    <property type="match status" value="1"/>
</dbReference>
<keyword evidence="2" id="KW-0732">Signal</keyword>
<feature type="signal peptide" evidence="2">
    <location>
        <begin position="1"/>
        <end position="23"/>
    </location>
</feature>
<organism evidence="4 5">
    <name type="scientific">Streptomyces inusitatus</name>
    <dbReference type="NCBI Taxonomy" id="68221"/>
    <lineage>
        <taxon>Bacteria</taxon>
        <taxon>Bacillati</taxon>
        <taxon>Actinomycetota</taxon>
        <taxon>Actinomycetes</taxon>
        <taxon>Kitasatosporales</taxon>
        <taxon>Streptomycetaceae</taxon>
        <taxon>Streptomyces</taxon>
    </lineage>
</organism>
<dbReference type="GO" id="GO:0008236">
    <property type="term" value="F:serine-type peptidase activity"/>
    <property type="evidence" value="ECO:0007669"/>
    <property type="project" value="InterPro"/>
</dbReference>
<reference evidence="4" key="2">
    <citation type="submission" date="2020-09" db="EMBL/GenBank/DDBJ databases">
        <authorList>
            <person name="Sun Q."/>
            <person name="Ohkuma M."/>
        </authorList>
    </citation>
    <scope>NUCLEOTIDE SEQUENCE</scope>
    <source>
        <strain evidence="4">JCM 4988</strain>
    </source>
</reference>
<proteinExistence type="predicted"/>
<evidence type="ECO:0000256" key="1">
    <source>
        <dbReference type="SAM" id="MobiDB-lite"/>
    </source>
</evidence>
<sequence>MRILTAAAVALALVGGAAPTVTAAAPHPTADGIWRMDGYGTVLSIRNGTLQEYQTTAVGCLEGDSAQRTGPGAYTTPDGTVLTVRTRGDRDRGSVRADGSVGDRNLRRIPELPDVCTRPAPKGPLAAFDVFWQSFEENYPFFSAKGIDWHAVRDRYRPTVHTRTTRDELYAVFSEMVKPLHDSHVAVQDGDRVFAQGRPGTVLPTPELDAKVKTFIVTHSLKNARNLQDFANGRITYADLPGGQGYLRISGFGGYAGAGAPYAAQLAELDRALDTILSHERTRRLKGLVIDQRVNGGGSDALGIRIAGRLTDTPYLAYSKRARNNPTDPTRHTRPQPVYVTPAQGPRYTGPVAMLTSGSTVSAGETFTQALMDRPGGTVRIGQPTQGVFSDVMMRRLPNGMSAWLPNEEFLTRSGRTFDGTGIPPHLTEPVFTEEEFDKKRDSAFSRALDVLRTPRRVDPERPGPSLVGDHRDG</sequence>
<protein>
    <submittedName>
        <fullName evidence="4">Peptidase</fullName>
    </submittedName>
</protein>
<dbReference type="InterPro" id="IPR029045">
    <property type="entry name" value="ClpP/crotonase-like_dom_sf"/>
</dbReference>
<dbReference type="Gene3D" id="3.90.226.10">
    <property type="entry name" value="2-enoyl-CoA Hydratase, Chain A, domain 1"/>
    <property type="match status" value="1"/>
</dbReference>
<dbReference type="RefSeq" id="WP_190123025.1">
    <property type="nucleotide sequence ID" value="NZ_BMWG01000005.1"/>
</dbReference>
<reference evidence="4" key="1">
    <citation type="journal article" date="2014" name="Int. J. Syst. Evol. Microbiol.">
        <title>Complete genome sequence of Corynebacterium casei LMG S-19264T (=DSM 44701T), isolated from a smear-ripened cheese.</title>
        <authorList>
            <consortium name="US DOE Joint Genome Institute (JGI-PGF)"/>
            <person name="Walter F."/>
            <person name="Albersmeier A."/>
            <person name="Kalinowski J."/>
            <person name="Ruckert C."/>
        </authorList>
    </citation>
    <scope>NUCLEOTIDE SEQUENCE</scope>
    <source>
        <strain evidence="4">JCM 4988</strain>
    </source>
</reference>
<dbReference type="Pfam" id="PF03572">
    <property type="entry name" value="Peptidase_S41"/>
    <property type="match status" value="1"/>
</dbReference>
<keyword evidence="5" id="KW-1185">Reference proteome</keyword>
<name>A0A918Q1C1_9ACTN</name>
<dbReference type="GO" id="GO:0006508">
    <property type="term" value="P:proteolysis"/>
    <property type="evidence" value="ECO:0007669"/>
    <property type="project" value="InterPro"/>
</dbReference>
<dbReference type="Gene3D" id="3.30.750.44">
    <property type="match status" value="1"/>
</dbReference>
<dbReference type="SUPFAM" id="SSF52096">
    <property type="entry name" value="ClpP/crotonase"/>
    <property type="match status" value="1"/>
</dbReference>
<accession>A0A918Q1C1</accession>
<dbReference type="PANTHER" id="PTHR11261:SF3">
    <property type="entry name" value="RETINOL-BINDING PROTEIN 3"/>
    <property type="match status" value="1"/>
</dbReference>
<dbReference type="EMBL" id="BMWG01000005">
    <property type="protein sequence ID" value="GGZ30118.1"/>
    <property type="molecule type" value="Genomic_DNA"/>
</dbReference>